<evidence type="ECO:0000313" key="5">
    <source>
        <dbReference type="Proteomes" id="UP000177082"/>
    </source>
</evidence>
<comment type="caution">
    <text evidence="4">The sequence shown here is derived from an EMBL/GenBank/DDBJ whole genome shotgun (WGS) entry which is preliminary data.</text>
</comment>
<evidence type="ECO:0000313" key="4">
    <source>
        <dbReference type="EMBL" id="OGM64233.1"/>
    </source>
</evidence>
<dbReference type="EMBL" id="MGHF01000008">
    <property type="protein sequence ID" value="OGM64233.1"/>
    <property type="molecule type" value="Genomic_DNA"/>
</dbReference>
<proteinExistence type="predicted"/>
<feature type="domain" description="DUF2207" evidence="2">
    <location>
        <begin position="35"/>
        <end position="180"/>
    </location>
</feature>
<dbReference type="AlphaFoldDB" id="A0A1F8BJM6"/>
<organism evidence="4 5">
    <name type="scientific">Candidatus Woesebacteria bacterium RIFCSPLOWO2_01_FULL_39_21</name>
    <dbReference type="NCBI Taxonomy" id="1802519"/>
    <lineage>
        <taxon>Bacteria</taxon>
        <taxon>Candidatus Woeseibacteriota</taxon>
    </lineage>
</organism>
<name>A0A1F8BJM6_9BACT</name>
<keyword evidence="1" id="KW-1133">Transmembrane helix</keyword>
<dbReference type="Pfam" id="PF09972">
    <property type="entry name" value="DUF2207"/>
    <property type="match status" value="1"/>
</dbReference>
<gene>
    <name evidence="4" type="ORF">A2961_00370</name>
</gene>
<reference evidence="4 5" key="1">
    <citation type="journal article" date="2016" name="Nat. Commun.">
        <title>Thousands of microbial genomes shed light on interconnected biogeochemical processes in an aquifer system.</title>
        <authorList>
            <person name="Anantharaman K."/>
            <person name="Brown C.T."/>
            <person name="Hug L.A."/>
            <person name="Sharon I."/>
            <person name="Castelle C.J."/>
            <person name="Probst A.J."/>
            <person name="Thomas B.C."/>
            <person name="Singh A."/>
            <person name="Wilkins M.J."/>
            <person name="Karaoz U."/>
            <person name="Brodie E.L."/>
            <person name="Williams K.H."/>
            <person name="Hubbard S.S."/>
            <person name="Banfield J.F."/>
        </authorList>
    </citation>
    <scope>NUCLEOTIDE SEQUENCE [LARGE SCALE GENOMIC DNA]</scope>
</reference>
<evidence type="ECO:0000259" key="3">
    <source>
        <dbReference type="Pfam" id="PF20990"/>
    </source>
</evidence>
<accession>A0A1F8BJM6</accession>
<keyword evidence="1" id="KW-0472">Membrane</keyword>
<feature type="transmembrane region" description="Helical" evidence="1">
    <location>
        <begin position="440"/>
        <end position="460"/>
    </location>
</feature>
<evidence type="ECO:0008006" key="6">
    <source>
        <dbReference type="Google" id="ProtNLM"/>
    </source>
</evidence>
<feature type="transmembrane region" description="Helical" evidence="1">
    <location>
        <begin position="466"/>
        <end position="484"/>
    </location>
</feature>
<dbReference type="InterPro" id="IPR018702">
    <property type="entry name" value="DUF2207"/>
</dbReference>
<evidence type="ECO:0000259" key="2">
    <source>
        <dbReference type="Pfam" id="PF09972"/>
    </source>
</evidence>
<feature type="domain" description="Predicted membrane protein YciQ-like C-terminal" evidence="3">
    <location>
        <begin position="287"/>
        <end position="539"/>
    </location>
</feature>
<evidence type="ECO:0000256" key="1">
    <source>
        <dbReference type="SAM" id="Phobius"/>
    </source>
</evidence>
<sequence>MRKLYFLNVILALLVLFFTKNISAQFGAARYEYIIENFESNIVINQDTTLTVTEKIEAVFNVPKHGIFRIIPTYYTANGRSINSKLNILSVTDDKNLKIPYEVSRLKQSVQIKIGDPDRTIRGSAVYLIKYKVSNVLQRFETHDELYWNVTGTEWDTVINKTSALVESPNAKVINIDCFGCKNSFTQNTASFNVIEPLSLKGGLTVVVGLDKNNTLLFPSPFESTVAAVFDNWGYLLSPAPLLLLFVVWYKKGRDKKYLEGSIYYKPEKEEEIDVGIFKREHLPLVYHPIDGLTPSQVGTIIDEKIDIHDVVAEIVELARLGFIKIVRLEEKGFLHKKADFEFIKLSRDRAPLREYQKYLLDEIFRSNLVLKSIPIAEKKFKDLPDKLKAAQKGLIEKEYVLMSALKDNFYTSLESFKKKVYESLVEQGVFDRNPETVRAFWYGVSIVLNILAFMALLFFSEISGNIIPIIFLVLTIPIALLLARSIPRRTAWGYSLFRQITGLRYFLDIGRWRHEIHEKHLFLEEVFPLAISLGVVTKLASDMKDLSIAPPSYFESVGLVNFYVWYAGFESSFSNTLVSSPGGKWSGSGSWSGGSGFGGGGGGGGFGGGGGGSW</sequence>
<protein>
    <recommendedName>
        <fullName evidence="6">DUF2207 domain-containing protein</fullName>
    </recommendedName>
</protein>
<keyword evidence="1" id="KW-0812">Transmembrane</keyword>
<dbReference type="InterPro" id="IPR048389">
    <property type="entry name" value="YciQ-like_C"/>
</dbReference>
<feature type="transmembrane region" description="Helical" evidence="1">
    <location>
        <begin position="233"/>
        <end position="250"/>
    </location>
</feature>
<dbReference type="Proteomes" id="UP000177082">
    <property type="component" value="Unassembled WGS sequence"/>
</dbReference>
<dbReference type="Pfam" id="PF20990">
    <property type="entry name" value="DUF2207_C"/>
    <property type="match status" value="1"/>
</dbReference>